<dbReference type="PANTHER" id="PTHR37981">
    <property type="entry name" value="LIPASE 2"/>
    <property type="match status" value="1"/>
</dbReference>
<evidence type="ECO:0000256" key="2">
    <source>
        <dbReference type="PIRSR" id="PIRSR637460-2"/>
    </source>
</evidence>
<evidence type="ECO:0000256" key="3">
    <source>
        <dbReference type="SAM" id="MobiDB-lite"/>
    </source>
</evidence>
<keyword evidence="6" id="KW-0378">Hydrolase</keyword>
<evidence type="ECO:0000313" key="6">
    <source>
        <dbReference type="EMBL" id="WTT18212.1"/>
    </source>
</evidence>
<feature type="active site" description="Nucleophile" evidence="1">
    <location>
        <position position="70"/>
    </location>
</feature>
<dbReference type="GO" id="GO:0019433">
    <property type="term" value="P:triglyceride catabolic process"/>
    <property type="evidence" value="ECO:0007669"/>
    <property type="project" value="TreeGrafter"/>
</dbReference>
<dbReference type="SUPFAM" id="SSF52266">
    <property type="entry name" value="SGNH hydrolase"/>
    <property type="match status" value="1"/>
</dbReference>
<feature type="chain" id="PRO_5043737516" evidence="4">
    <location>
        <begin position="21"/>
        <end position="334"/>
    </location>
</feature>
<feature type="active site" evidence="1">
    <location>
        <position position="313"/>
    </location>
</feature>
<keyword evidence="4" id="KW-0732">Signal</keyword>
<organism evidence="6">
    <name type="scientific">Streptomyces sp. NBC_00093</name>
    <dbReference type="NCBI Taxonomy" id="2975649"/>
    <lineage>
        <taxon>Bacteria</taxon>
        <taxon>Bacillati</taxon>
        <taxon>Actinomycetota</taxon>
        <taxon>Actinomycetes</taxon>
        <taxon>Kitasatosporales</taxon>
        <taxon>Streptomycetaceae</taxon>
        <taxon>Streptomyces</taxon>
    </lineage>
</organism>
<dbReference type="PANTHER" id="PTHR37981:SF1">
    <property type="entry name" value="SGNH HYDROLASE-TYPE ESTERASE DOMAIN-CONTAINING PROTEIN"/>
    <property type="match status" value="1"/>
</dbReference>
<feature type="compositionally biased region" description="Low complexity" evidence="3">
    <location>
        <begin position="43"/>
        <end position="58"/>
    </location>
</feature>
<dbReference type="CDD" id="cd01823">
    <property type="entry name" value="SEST_like"/>
    <property type="match status" value="1"/>
</dbReference>
<evidence type="ECO:0000259" key="5">
    <source>
        <dbReference type="Pfam" id="PF13472"/>
    </source>
</evidence>
<evidence type="ECO:0000256" key="4">
    <source>
        <dbReference type="SAM" id="SignalP"/>
    </source>
</evidence>
<dbReference type="Gene3D" id="3.40.50.1110">
    <property type="entry name" value="SGNH hydrolase"/>
    <property type="match status" value="1"/>
</dbReference>
<dbReference type="EMBL" id="CP108222">
    <property type="protein sequence ID" value="WTT18212.1"/>
    <property type="molecule type" value="Genomic_DNA"/>
</dbReference>
<dbReference type="AlphaFoldDB" id="A0AAU2A382"/>
<dbReference type="InterPro" id="IPR037460">
    <property type="entry name" value="SEST-like"/>
</dbReference>
<dbReference type="GO" id="GO:0004806">
    <property type="term" value="F:triacylglycerol lipase activity"/>
    <property type="evidence" value="ECO:0007669"/>
    <property type="project" value="TreeGrafter"/>
</dbReference>
<accession>A0AAU2A382</accession>
<gene>
    <name evidence="6" type="ORF">OHA22_23060</name>
</gene>
<feature type="region of interest" description="Disordered" evidence="3">
    <location>
        <begin position="30"/>
        <end position="93"/>
    </location>
</feature>
<feature type="domain" description="SGNH hydrolase-type esterase" evidence="5">
    <location>
        <begin position="66"/>
        <end position="320"/>
    </location>
</feature>
<reference evidence="6" key="1">
    <citation type="submission" date="2022-10" db="EMBL/GenBank/DDBJ databases">
        <title>The complete genomes of actinobacterial strains from the NBC collection.</title>
        <authorList>
            <person name="Joergensen T.S."/>
            <person name="Alvarez Arevalo M."/>
            <person name="Sterndorff E.B."/>
            <person name="Faurdal D."/>
            <person name="Vuksanovic O."/>
            <person name="Mourched A.-S."/>
            <person name="Charusanti P."/>
            <person name="Shaw S."/>
            <person name="Blin K."/>
            <person name="Weber T."/>
        </authorList>
    </citation>
    <scope>NUCLEOTIDE SEQUENCE</scope>
    <source>
        <strain evidence="6">NBC_00093</strain>
    </source>
</reference>
<proteinExistence type="predicted"/>
<feature type="disulfide bond" evidence="2">
    <location>
        <begin position="88"/>
        <end position="115"/>
    </location>
</feature>
<dbReference type="InterPro" id="IPR013830">
    <property type="entry name" value="SGNH_hydro"/>
</dbReference>
<feature type="signal peptide" evidence="4">
    <location>
        <begin position="1"/>
        <end position="20"/>
    </location>
</feature>
<keyword evidence="2" id="KW-1015">Disulfide bond</keyword>
<protein>
    <submittedName>
        <fullName evidence="6">SGNH/GDSL hydrolase family protein</fullName>
    </submittedName>
</protein>
<feature type="disulfide bond" evidence="2">
    <location>
        <begin position="166"/>
        <end position="188"/>
    </location>
</feature>
<sequence length="334" mass="34849">MKTPTMAGLATLAAGGVFLAAMTLGNDDDSNDKTPVAVTHQKTPATNSPTISTTSPTSRENGPYVALGDSYTSGPNIPSQASSTPAGCDRSDRNYPSLVAEQLALDPADFRDMSCTGATIADLTSPQSTDNGVNRAQLSALSDKTRLVTIGIGGNDIGFSSLIKQCMKSGVLYYAMGSGKYTGVAAPCREEYVSGGTDEIQQRIDTAGTRLATALAEVKRRAPQAEVYVVGYPAILPPTASDCGRELGLAPADVPFLHKEAQSLNTTLRERAAAAGAVYVDTYKPSVGRDACSDRTTRWIEPMIPLAPAAPVHPNARGERGMADAVLHAIDAAK</sequence>
<name>A0AAU2A382_9ACTN</name>
<feature type="compositionally biased region" description="Polar residues" evidence="3">
    <location>
        <begin position="70"/>
        <end position="85"/>
    </location>
</feature>
<dbReference type="Pfam" id="PF13472">
    <property type="entry name" value="Lipase_GDSL_2"/>
    <property type="match status" value="1"/>
</dbReference>
<dbReference type="InterPro" id="IPR036514">
    <property type="entry name" value="SGNH_hydro_sf"/>
</dbReference>
<evidence type="ECO:0000256" key="1">
    <source>
        <dbReference type="PIRSR" id="PIRSR637460-1"/>
    </source>
</evidence>